<feature type="domain" description="M23ase beta-sheet core" evidence="3">
    <location>
        <begin position="88"/>
        <end position="190"/>
    </location>
</feature>
<feature type="domain" description="ARB-07466-like C-terminal" evidence="4">
    <location>
        <begin position="238"/>
        <end position="347"/>
    </location>
</feature>
<dbReference type="PANTHER" id="PTHR21666">
    <property type="entry name" value="PEPTIDASE-RELATED"/>
    <property type="match status" value="1"/>
</dbReference>
<dbReference type="Proteomes" id="UP000502035">
    <property type="component" value="Chromosome"/>
</dbReference>
<dbReference type="InterPro" id="IPR016047">
    <property type="entry name" value="M23ase_b-sheet_dom"/>
</dbReference>
<dbReference type="CDD" id="cd12797">
    <property type="entry name" value="M23_peptidase"/>
    <property type="match status" value="1"/>
</dbReference>
<dbReference type="Pfam" id="PF01551">
    <property type="entry name" value="Peptidase_M23"/>
    <property type="match status" value="1"/>
</dbReference>
<gene>
    <name evidence="5" type="ORF">G7071_09745</name>
</gene>
<accession>A0A6G7YFW3</accession>
<evidence type="ECO:0000256" key="1">
    <source>
        <dbReference type="ARBA" id="ARBA00022729"/>
    </source>
</evidence>
<dbReference type="InterPro" id="IPR058593">
    <property type="entry name" value="ARB_07466-like_C"/>
</dbReference>
<evidence type="ECO:0000259" key="3">
    <source>
        <dbReference type="Pfam" id="PF01551"/>
    </source>
</evidence>
<dbReference type="Pfam" id="PF26571">
    <property type="entry name" value="VldE"/>
    <property type="match status" value="1"/>
</dbReference>
<evidence type="ECO:0000259" key="4">
    <source>
        <dbReference type="Pfam" id="PF26571"/>
    </source>
</evidence>
<sequence>MRKAVLSGVLALTLGPAAFLLALGALLNPAAQASCLPTTTSSAFSNIGNTPVSIPETSHVVMPLPAGTWVKTSGFGIRVHPVTGETKLHTGVDLAAPTGTHILAAADGRVVFAGAASGYGNLILIEHNVGGRTIATGYAHMYADGIHVEVGQSVTAGEYIADVGVAGYSTGPHLHFEVRPGGADGTPIDPEPWLASHGAVEIEAGVDPASAGCAATGGPASPFNGDNPGNLVDDPTTDGQITERTAHILAQIRSKFPESSWACWSPRPGQPSEHSLGRACDGTFGNALGTAATGHALDYGWQVTNWVKDNARTLGVEYVIWQGRIWSVARADEGWRKYDGGGMHDPNNVTGGHYDHLHWTAEPK</sequence>
<dbReference type="InterPro" id="IPR011055">
    <property type="entry name" value="Dup_hybrid_motif"/>
</dbReference>
<name>A0A6G7YFW3_9ACTN</name>
<keyword evidence="1 2" id="KW-0732">Signal</keyword>
<dbReference type="Gene3D" id="2.70.70.10">
    <property type="entry name" value="Glucose Permease (Domain IIA)"/>
    <property type="match status" value="1"/>
</dbReference>
<proteinExistence type="predicted"/>
<feature type="signal peptide" evidence="2">
    <location>
        <begin position="1"/>
        <end position="33"/>
    </location>
</feature>
<feature type="chain" id="PRO_5026039854" evidence="2">
    <location>
        <begin position="34"/>
        <end position="364"/>
    </location>
</feature>
<reference evidence="5 6" key="1">
    <citation type="submission" date="2020-03" db="EMBL/GenBank/DDBJ databases">
        <title>Nocardioides sp. nov., isolated from fish.</title>
        <authorList>
            <person name="Hyun D.-W."/>
            <person name="Bae J.-W."/>
        </authorList>
    </citation>
    <scope>NUCLEOTIDE SEQUENCE [LARGE SCALE GENOMIC DNA]</scope>
    <source>
        <strain evidence="5 6">HDW12A</strain>
    </source>
</reference>
<protein>
    <submittedName>
        <fullName evidence="5">M23 family metallopeptidase</fullName>
    </submittedName>
</protein>
<evidence type="ECO:0000313" key="6">
    <source>
        <dbReference type="Proteomes" id="UP000502035"/>
    </source>
</evidence>
<dbReference type="GO" id="GO:0004222">
    <property type="term" value="F:metalloendopeptidase activity"/>
    <property type="evidence" value="ECO:0007669"/>
    <property type="project" value="TreeGrafter"/>
</dbReference>
<dbReference type="InterPro" id="IPR050570">
    <property type="entry name" value="Cell_wall_metabolism_enzyme"/>
</dbReference>
<evidence type="ECO:0000313" key="5">
    <source>
        <dbReference type="EMBL" id="QIK75683.1"/>
    </source>
</evidence>
<dbReference type="EMBL" id="CP049866">
    <property type="protein sequence ID" value="QIK75683.1"/>
    <property type="molecule type" value="Genomic_DNA"/>
</dbReference>
<dbReference type="KEGG" id="npi:G7071_09745"/>
<dbReference type="PANTHER" id="PTHR21666:SF289">
    <property type="entry name" value="L-ALA--D-GLU ENDOPEPTIDASE"/>
    <property type="match status" value="1"/>
</dbReference>
<dbReference type="SUPFAM" id="SSF51261">
    <property type="entry name" value="Duplicated hybrid motif"/>
    <property type="match status" value="1"/>
</dbReference>
<organism evidence="5 6">
    <name type="scientific">Nocardioides piscis</name>
    <dbReference type="NCBI Taxonomy" id="2714938"/>
    <lineage>
        <taxon>Bacteria</taxon>
        <taxon>Bacillati</taxon>
        <taxon>Actinomycetota</taxon>
        <taxon>Actinomycetes</taxon>
        <taxon>Propionibacteriales</taxon>
        <taxon>Nocardioidaceae</taxon>
        <taxon>Nocardioides</taxon>
    </lineage>
</organism>
<dbReference type="RefSeq" id="WP_166317990.1">
    <property type="nucleotide sequence ID" value="NZ_CP049866.1"/>
</dbReference>
<dbReference type="AlphaFoldDB" id="A0A6G7YFW3"/>
<keyword evidence="6" id="KW-1185">Reference proteome</keyword>
<evidence type="ECO:0000256" key="2">
    <source>
        <dbReference type="SAM" id="SignalP"/>
    </source>
</evidence>